<accession>A0A6J7WEX0</accession>
<reference evidence="3" key="1">
    <citation type="submission" date="2020-05" db="EMBL/GenBank/DDBJ databases">
        <authorList>
            <person name="Chiriac C."/>
            <person name="Salcher M."/>
            <person name="Ghai R."/>
            <person name="Kavagutti S V."/>
        </authorList>
    </citation>
    <scope>NUCLEOTIDE SEQUENCE</scope>
</reference>
<evidence type="ECO:0000256" key="1">
    <source>
        <dbReference type="ARBA" id="ARBA00022529"/>
    </source>
</evidence>
<evidence type="ECO:0000259" key="2">
    <source>
        <dbReference type="Pfam" id="PF05257"/>
    </source>
</evidence>
<dbReference type="GO" id="GO:0001897">
    <property type="term" value="P:symbiont-mediated cytolysis of host cell"/>
    <property type="evidence" value="ECO:0007669"/>
    <property type="project" value="UniProtKB-ARBA"/>
</dbReference>
<keyword evidence="1" id="KW-0929">Antimicrobial</keyword>
<dbReference type="Gene3D" id="3.90.1720.10">
    <property type="entry name" value="endopeptidase domain like (from Nostoc punctiforme)"/>
    <property type="match status" value="1"/>
</dbReference>
<protein>
    <submittedName>
        <fullName evidence="3">CHAP domain containing protein</fullName>
    </submittedName>
</protein>
<organism evidence="3">
    <name type="scientific">uncultured Caudovirales phage</name>
    <dbReference type="NCBI Taxonomy" id="2100421"/>
    <lineage>
        <taxon>Viruses</taxon>
        <taxon>Duplodnaviria</taxon>
        <taxon>Heunggongvirae</taxon>
        <taxon>Uroviricota</taxon>
        <taxon>Caudoviricetes</taxon>
        <taxon>Peduoviridae</taxon>
        <taxon>Maltschvirus</taxon>
        <taxon>Maltschvirus maltsch</taxon>
    </lineage>
</organism>
<proteinExistence type="predicted"/>
<sequence>MATVDEVLNIERSFLGEGGQRFWDWYPLPYGSAWCCAFQSYCLTAAGIDTHYAWVSGLFDQYRSEGRNSYDIRTAQPGDLIAFEWNSTPGGYDHIAMVESVDADADGVMAINGNVNGSRVQRLWHPFNGGGIAEIARPPYTAPTPSPEEDNVKDALIRDPRDGAIYRITQPGNLAVHLDAEAYASAVQSGIPMIGNVDPGVLGNFGLVPSINDSKK</sequence>
<dbReference type="InterPro" id="IPR007921">
    <property type="entry name" value="CHAP_dom"/>
</dbReference>
<feature type="domain" description="Peptidase C51" evidence="2">
    <location>
        <begin position="30"/>
        <end position="111"/>
    </location>
</feature>
<dbReference type="EMBL" id="LR798235">
    <property type="protein sequence ID" value="CAB5212537.1"/>
    <property type="molecule type" value="Genomic_DNA"/>
</dbReference>
<dbReference type="SUPFAM" id="SSF54001">
    <property type="entry name" value="Cysteine proteinases"/>
    <property type="match status" value="1"/>
</dbReference>
<dbReference type="Pfam" id="PF05257">
    <property type="entry name" value="CHAP"/>
    <property type="match status" value="1"/>
</dbReference>
<name>A0A6J7WEX0_9CAUD</name>
<evidence type="ECO:0000313" key="3">
    <source>
        <dbReference type="EMBL" id="CAB5212537.1"/>
    </source>
</evidence>
<gene>
    <name evidence="3" type="ORF">UFOVP196_27</name>
</gene>
<dbReference type="InterPro" id="IPR038765">
    <property type="entry name" value="Papain-like_cys_pep_sf"/>
</dbReference>